<protein>
    <submittedName>
        <fullName evidence="2">Uncharacterized protein</fullName>
    </submittedName>
</protein>
<sequence length="248" mass="27529">MRYRIDKLSRSVDNPTTLLGGTRVQDITLDGRSLLGLFGILFLVLSGCNPDDSPIRADNEVLKKQVARQESLLSSLQDGNKVMQQQIDLLNQELRDAKKLTDELDQQLDEAKEMIGTQVAQSLKVEDKDAQSETLPRPLEIVAKVAEEALARNGYRLKVSVKTDQRAVYVTERKISNPATLEVTGSRNQYLVALEALPNNSTKLAVKAEFERIAQGGRVLSVSAEETMEIEQRLIRELSKALATPAKT</sequence>
<organism evidence="2 3">
    <name type="scientific">Candidatus Nitrospira kreftii</name>
    <dbReference type="NCBI Taxonomy" id="2652173"/>
    <lineage>
        <taxon>Bacteria</taxon>
        <taxon>Pseudomonadati</taxon>
        <taxon>Nitrospirota</taxon>
        <taxon>Nitrospiria</taxon>
        <taxon>Nitrospirales</taxon>
        <taxon>Nitrospiraceae</taxon>
        <taxon>Nitrospira</taxon>
    </lineage>
</organism>
<evidence type="ECO:0000256" key="1">
    <source>
        <dbReference type="SAM" id="Coils"/>
    </source>
</evidence>
<keyword evidence="1" id="KW-0175">Coiled coil</keyword>
<feature type="coiled-coil region" evidence="1">
    <location>
        <begin position="73"/>
        <end position="117"/>
    </location>
</feature>
<evidence type="ECO:0000313" key="2">
    <source>
        <dbReference type="EMBL" id="QPD05175.1"/>
    </source>
</evidence>
<dbReference type="EMBL" id="CP047423">
    <property type="protein sequence ID" value="QPD05175.1"/>
    <property type="molecule type" value="Genomic_DNA"/>
</dbReference>
<reference evidence="2 3" key="1">
    <citation type="journal article" date="2020" name="ISME J.">
        <title>Enrichment and physiological characterization of a novel comammox Nitrospira indicates ammonium inhibition of complete nitrification.</title>
        <authorList>
            <person name="Sakoula D."/>
            <person name="Koch H."/>
            <person name="Frank J."/>
            <person name="Jetten M.S.M."/>
            <person name="van Kessel M.A.H.J."/>
            <person name="Lucker S."/>
        </authorList>
    </citation>
    <scope>NUCLEOTIDE SEQUENCE [LARGE SCALE GENOMIC DNA]</scope>
    <source>
        <strain evidence="2">Comreactor17</strain>
    </source>
</reference>
<name>A0A7S8J0N2_9BACT</name>
<dbReference type="Proteomes" id="UP000593737">
    <property type="component" value="Chromosome"/>
</dbReference>
<proteinExistence type="predicted"/>
<evidence type="ECO:0000313" key="3">
    <source>
        <dbReference type="Proteomes" id="UP000593737"/>
    </source>
</evidence>
<dbReference type="KEGG" id="nkf:Nkreftii_002949"/>
<gene>
    <name evidence="2" type="ORF">Nkreftii_002949</name>
</gene>
<dbReference type="AlphaFoldDB" id="A0A7S8J0N2"/>
<accession>A0A7S8J0N2</accession>